<evidence type="ECO:0000313" key="3">
    <source>
        <dbReference type="EMBL" id="WRQ87261.1"/>
    </source>
</evidence>
<feature type="chain" id="PRO_5047510786" evidence="1">
    <location>
        <begin position="21"/>
        <end position="313"/>
    </location>
</feature>
<dbReference type="NCBIfam" id="TIGR02595">
    <property type="entry name" value="PEP_CTERM"/>
    <property type="match status" value="1"/>
</dbReference>
<protein>
    <submittedName>
        <fullName evidence="3">PEP-CTERM sorting domain-containing protein</fullName>
    </submittedName>
</protein>
<dbReference type="SUPFAM" id="SSF55486">
    <property type="entry name" value="Metalloproteases ('zincins'), catalytic domain"/>
    <property type="match status" value="1"/>
</dbReference>
<organism evidence="3 4">
    <name type="scientific">Actomonas aquatica</name>
    <dbReference type="NCBI Taxonomy" id="2866162"/>
    <lineage>
        <taxon>Bacteria</taxon>
        <taxon>Pseudomonadati</taxon>
        <taxon>Verrucomicrobiota</taxon>
        <taxon>Opitutia</taxon>
        <taxon>Opitutales</taxon>
        <taxon>Opitutaceae</taxon>
        <taxon>Actomonas</taxon>
    </lineage>
</organism>
<dbReference type="Proteomes" id="UP000738431">
    <property type="component" value="Chromosome"/>
</dbReference>
<dbReference type="EMBL" id="CP139781">
    <property type="protein sequence ID" value="WRQ87261.1"/>
    <property type="molecule type" value="Genomic_DNA"/>
</dbReference>
<dbReference type="Pfam" id="PF07589">
    <property type="entry name" value="PEP-CTERM"/>
    <property type="match status" value="1"/>
</dbReference>
<evidence type="ECO:0000259" key="2">
    <source>
        <dbReference type="Pfam" id="PF07589"/>
    </source>
</evidence>
<keyword evidence="1" id="KW-0732">Signal</keyword>
<proteinExistence type="predicted"/>
<dbReference type="RefSeq" id="WP_221029326.1">
    <property type="nucleotide sequence ID" value="NZ_CP139781.1"/>
</dbReference>
<keyword evidence="4" id="KW-1185">Reference proteome</keyword>
<gene>
    <name evidence="3" type="ORF">K1X11_020805</name>
</gene>
<feature type="signal peptide" evidence="1">
    <location>
        <begin position="1"/>
        <end position="20"/>
    </location>
</feature>
<dbReference type="InterPro" id="IPR013424">
    <property type="entry name" value="Ice-binding_C"/>
</dbReference>
<sequence length="313" mass="33554">MRYLLRLLFALGCAALPARAQLSFAFDYSYDSAGFFSGENSYRRAYLEAAGAYLTSFVDATSVTAITPDATNSWAPVIFDPADYTQTIALGNISVAADTIVVYAGGTSFESPTTVAYGGPGAGSVPDGSSMEWISTLLYRGHVGYRMPPIGSITFTTDWAWYFDDDISTVEDMGTSLDFFSEAIHELSHLIGFGTTETWTGLVDSANGLFLGANAMAEFGGAVPLDDLQQHWAEGTMDYVAGTTVSHETAMDPTIYEGERKYLTDLDVAALADIGYTLSAVPEPATTTALLALVTLGYATLRRRRKRHSTAGS</sequence>
<evidence type="ECO:0000313" key="4">
    <source>
        <dbReference type="Proteomes" id="UP000738431"/>
    </source>
</evidence>
<evidence type="ECO:0000256" key="1">
    <source>
        <dbReference type="SAM" id="SignalP"/>
    </source>
</evidence>
<reference evidence="3 4" key="1">
    <citation type="submission" date="2023-12" db="EMBL/GenBank/DDBJ databases">
        <title>Description of an unclassified Opitutus bacterium of Verrucomicrobiota.</title>
        <authorList>
            <person name="Zhang D.-F."/>
        </authorList>
    </citation>
    <scope>NUCLEOTIDE SEQUENCE [LARGE SCALE GENOMIC DNA]</scope>
    <source>
        <strain evidence="3 4">WL0086</strain>
    </source>
</reference>
<accession>A0ABZ1C6X1</accession>
<feature type="domain" description="Ice-binding protein C-terminal" evidence="2">
    <location>
        <begin position="280"/>
        <end position="304"/>
    </location>
</feature>
<name>A0ABZ1C6X1_9BACT</name>